<evidence type="ECO:0000313" key="1">
    <source>
        <dbReference type="EMBL" id="GIM29612.1"/>
    </source>
</evidence>
<accession>A0A919VGW3</accession>
<comment type="caution">
    <text evidence="1">The sequence shown here is derived from an EMBL/GenBank/DDBJ whole genome shotgun (WGS) entry which is preliminary data.</text>
</comment>
<sequence>MKNYSSYSSAKCEFIDFCETRMLIEDYNVTEDILTLLWKLYKEKYYEYCSKNGLRACSYKDI</sequence>
<gene>
    <name evidence="1" type="ORF">CPJCM30710_22780</name>
</gene>
<dbReference type="EMBL" id="BOPZ01000019">
    <property type="protein sequence ID" value="GIM29612.1"/>
    <property type="molecule type" value="Genomic_DNA"/>
</dbReference>
<dbReference type="RefSeq" id="WP_212904305.1">
    <property type="nucleotide sequence ID" value="NZ_BOPZ01000019.1"/>
</dbReference>
<protein>
    <submittedName>
        <fullName evidence="1">Uncharacterized protein</fullName>
    </submittedName>
</protein>
<proteinExistence type="predicted"/>
<evidence type="ECO:0000313" key="2">
    <source>
        <dbReference type="Proteomes" id="UP000679179"/>
    </source>
</evidence>
<name>A0A919VGW3_9CLOT</name>
<organism evidence="1 2">
    <name type="scientific">Clostridium polyendosporum</name>
    <dbReference type="NCBI Taxonomy" id="69208"/>
    <lineage>
        <taxon>Bacteria</taxon>
        <taxon>Bacillati</taxon>
        <taxon>Bacillota</taxon>
        <taxon>Clostridia</taxon>
        <taxon>Eubacteriales</taxon>
        <taxon>Clostridiaceae</taxon>
        <taxon>Clostridium</taxon>
    </lineage>
</organism>
<reference evidence="1" key="1">
    <citation type="submission" date="2021-03" db="EMBL/GenBank/DDBJ databases">
        <title>Taxonomic study of Clostridium polyendosporum from meadow-gley soil under rice.</title>
        <authorList>
            <person name="Kobayashi H."/>
            <person name="Tanizawa Y."/>
            <person name="Yagura M."/>
        </authorList>
    </citation>
    <scope>NUCLEOTIDE SEQUENCE</scope>
    <source>
        <strain evidence="1">JCM 30710</strain>
    </source>
</reference>
<dbReference type="AlphaFoldDB" id="A0A919VGW3"/>
<keyword evidence="2" id="KW-1185">Reference proteome</keyword>
<dbReference type="Proteomes" id="UP000679179">
    <property type="component" value="Unassembled WGS sequence"/>
</dbReference>